<organism evidence="3 4">
    <name type="scientific">Rhodococcus pyridinivorans</name>
    <dbReference type="NCBI Taxonomy" id="103816"/>
    <lineage>
        <taxon>Bacteria</taxon>
        <taxon>Bacillati</taxon>
        <taxon>Actinomycetota</taxon>
        <taxon>Actinomycetes</taxon>
        <taxon>Mycobacteriales</taxon>
        <taxon>Nocardiaceae</taxon>
        <taxon>Rhodococcus</taxon>
    </lineage>
</organism>
<keyword evidence="4" id="KW-1185">Reference proteome</keyword>
<reference evidence="3 4" key="1">
    <citation type="submission" date="2020-10" db="EMBL/GenBank/DDBJ databases">
        <title>Whole genome sequence of oil-degrading bacteria Rhodococcus pyridinivorans strain 5Ap.</title>
        <authorList>
            <person name="Akhremchuk A.E."/>
            <person name="Valentovich L.N."/>
            <person name="Charniauskaya M.I."/>
            <person name="Bukliarevich H.A."/>
            <person name="Titok M.A."/>
        </authorList>
    </citation>
    <scope>NUCLEOTIDE SEQUENCE [LARGE SCALE GENOMIC DNA]</scope>
    <source>
        <strain evidence="3 4">5Ap</strain>
        <plasmid evidence="2 4">pNAPH</plasmid>
        <plasmid evidence="3 4">pRh5Ap-243</plasmid>
    </source>
</reference>
<evidence type="ECO:0000313" key="2">
    <source>
        <dbReference type="EMBL" id="QOW01570.1"/>
    </source>
</evidence>
<evidence type="ECO:0000313" key="4">
    <source>
        <dbReference type="Proteomes" id="UP000593818"/>
    </source>
</evidence>
<dbReference type="AlphaFoldDB" id="A0A7M2XVC5"/>
<dbReference type="Proteomes" id="UP000593818">
    <property type="component" value="Plasmid pRh5Ap-243"/>
</dbReference>
<dbReference type="InterPro" id="IPR054817">
    <property type="entry name" value="Glycosyl_F510_1955-like"/>
</dbReference>
<feature type="signal peptide" evidence="1">
    <location>
        <begin position="1"/>
        <end position="28"/>
    </location>
</feature>
<name>A0A7M2XVC5_9NOCA</name>
<dbReference type="EMBL" id="CP063451">
    <property type="protein sequence ID" value="QOW01570.1"/>
    <property type="molecule type" value="Genomic_DNA"/>
</dbReference>
<gene>
    <name evidence="2" type="ORF">INP59_24745</name>
    <name evidence="3" type="ORF">INP59_25445</name>
</gene>
<sequence>MWSFPLRRWARVLVPVAAVIVLAGCASGEQPAVSAGSTSSAVASEVPGTALEPALDHLHGLHLDANGVVLAGTHTGLVEIADSGRTTRVGVSDDDFMGLTGAPGTDRLFASGHPGASSSAPNPLGLIDSTDGGHTWIPKSLSGEVDFHALATDGELLVGFDGVTGLLISTDGGSSWTAGAPVAAAALAVTEAGVWATTTAGLQHSIDGGLTFAVVPDAPPLALLSAAPDGSLWGIDTAGTAWRSRTGQSWEPRAVVGPVEAVLAVDFDTAYAATAQMLYPLN</sequence>
<dbReference type="RefSeq" id="WP_193904055.1">
    <property type="nucleotide sequence ID" value="NZ_CP063451.1"/>
</dbReference>
<dbReference type="InterPro" id="IPR015943">
    <property type="entry name" value="WD40/YVTN_repeat-like_dom_sf"/>
</dbReference>
<dbReference type="EMBL" id="CP063452">
    <property type="protein sequence ID" value="QOW01716.1"/>
    <property type="molecule type" value="Genomic_DNA"/>
</dbReference>
<dbReference type="PROSITE" id="PS51257">
    <property type="entry name" value="PROKAR_LIPOPROTEIN"/>
    <property type="match status" value="1"/>
</dbReference>
<keyword evidence="1" id="KW-0732">Signal</keyword>
<feature type="chain" id="PRO_5044659126" evidence="1">
    <location>
        <begin position="29"/>
        <end position="282"/>
    </location>
</feature>
<dbReference type="NCBIfam" id="NF045728">
    <property type="entry name" value="glycosyl_F510_1955"/>
    <property type="match status" value="1"/>
</dbReference>
<proteinExistence type="predicted"/>
<dbReference type="SUPFAM" id="SSF110296">
    <property type="entry name" value="Oligoxyloglucan reducing end-specific cellobiohydrolase"/>
    <property type="match status" value="1"/>
</dbReference>
<keyword evidence="3" id="KW-0614">Plasmid</keyword>
<accession>A0A7M2XVC5</accession>
<evidence type="ECO:0000313" key="3">
    <source>
        <dbReference type="EMBL" id="QOW01716.1"/>
    </source>
</evidence>
<dbReference type="Gene3D" id="2.130.10.10">
    <property type="entry name" value="YVTN repeat-like/Quinoprotein amine dehydrogenase"/>
    <property type="match status" value="1"/>
</dbReference>
<protein>
    <submittedName>
        <fullName evidence="3">Exo-alpha-sialidase</fullName>
    </submittedName>
</protein>
<geneLocation type="plasmid" evidence="2 4">
    <name>pNAPH</name>
</geneLocation>
<evidence type="ECO:0000256" key="1">
    <source>
        <dbReference type="SAM" id="SignalP"/>
    </source>
</evidence>
<dbReference type="Proteomes" id="UP000593818">
    <property type="component" value="Plasmid pNAPH"/>
</dbReference>
<geneLocation type="plasmid" evidence="3 4">
    <name>pRh5Ap-243</name>
</geneLocation>